<evidence type="ECO:0000256" key="4">
    <source>
        <dbReference type="SAM" id="Phobius"/>
    </source>
</evidence>
<keyword evidence="4" id="KW-0812">Transmembrane</keyword>
<dbReference type="PANTHER" id="PTHR12203:SF35">
    <property type="entry name" value="PROTEIN O-GLUCOSYLTRANSFERASE 1"/>
    <property type="match status" value="1"/>
</dbReference>
<comment type="caution">
    <text evidence="6">The sequence shown here is derived from an EMBL/GenBank/DDBJ whole genome shotgun (WGS) entry which is preliminary data.</text>
</comment>
<evidence type="ECO:0000259" key="5">
    <source>
        <dbReference type="SMART" id="SM00672"/>
    </source>
</evidence>
<evidence type="ECO:0000256" key="1">
    <source>
        <dbReference type="ARBA" id="ARBA00010118"/>
    </source>
</evidence>
<keyword evidence="7" id="KW-1185">Reference proteome</keyword>
<sequence length="564" mass="63644">MGYLQILKNHTNPSLSAPSESTLPLLPLQNANGFTSAEDGWERTPDTASRRTPTRLLRSRARCAAIAAGIGVILVCAGILIPGAIRPTSAPPPTSPPHTTQSPSAAAQAAVDALYARQSTTLEQASARYSLRTDRPPPPNYDRWFDFAREKSCLIDEYDRVHRDFKPFYQLARRDPRIFQDMIDRATRVLDSEQVGIGRVEIRDGEVELSMSGYSAYADWQDNWRHFSSGLPNMTFLINSHDEPRVAFNYREPSALQRALSKSQPPTDPKPFQIRPLPGTSKFFAEQSGCNVPMEASGFMKTANNDSGFLIATAEPGPGYTTDLYPMLSMTKVSPCFADILYPTMYYYQRSWWSGKFAHPDDVPWEGKKGQLYWRGMSNGGMIIDSNYHHYARFKLIDIGRAHPALMDVAITLFAETLCGEGCNRTAIMEEYNITKEGQPRENLYNYKYAMDVDGTTFSGRFLGLLRSGSLVFKSTIFEEYFNDWIRPYEHYIPVLPDLSDLVEKIEWANANPEEAHSIQLRGAEVARRVMTDDQNDCYYFAVLLEWAQLQSYARNIEGAAGQR</sequence>
<gene>
    <name evidence="6" type="ORF">R3P38DRAFT_2857561</name>
</gene>
<dbReference type="EMBL" id="JAWWNJ010000007">
    <property type="protein sequence ID" value="KAK7051881.1"/>
    <property type="molecule type" value="Genomic_DNA"/>
</dbReference>
<protein>
    <submittedName>
        <fullName evidence="6">CAP10 domain-containing protein</fullName>
    </submittedName>
</protein>
<name>A0AAW0DM99_9AGAR</name>
<reference evidence="6 7" key="1">
    <citation type="journal article" date="2024" name="J Genomics">
        <title>Draft genome sequencing and assembly of Favolaschia claudopus CIRM-BRFM 2984 isolated from oak limbs.</title>
        <authorList>
            <person name="Navarro D."/>
            <person name="Drula E."/>
            <person name="Chaduli D."/>
            <person name="Cazenave R."/>
            <person name="Ahrendt S."/>
            <person name="Wang J."/>
            <person name="Lipzen A."/>
            <person name="Daum C."/>
            <person name="Barry K."/>
            <person name="Grigoriev I.V."/>
            <person name="Favel A."/>
            <person name="Rosso M.N."/>
            <person name="Martin F."/>
        </authorList>
    </citation>
    <scope>NUCLEOTIDE SEQUENCE [LARGE SCALE GENOMIC DNA]</scope>
    <source>
        <strain evidence="6 7">CIRM-BRFM 2984</strain>
    </source>
</reference>
<feature type="region of interest" description="Disordered" evidence="3">
    <location>
        <begin position="87"/>
        <end position="106"/>
    </location>
</feature>
<feature type="region of interest" description="Disordered" evidence="3">
    <location>
        <begin position="34"/>
        <end position="53"/>
    </location>
</feature>
<comment type="similarity">
    <text evidence="1">Belongs to the glycosyltransferase 90 family.</text>
</comment>
<dbReference type="PANTHER" id="PTHR12203">
    <property type="entry name" value="KDEL LYS-ASP-GLU-LEU CONTAINING - RELATED"/>
    <property type="match status" value="1"/>
</dbReference>
<feature type="transmembrane region" description="Helical" evidence="4">
    <location>
        <begin position="63"/>
        <end position="85"/>
    </location>
</feature>
<keyword evidence="2" id="KW-0808">Transferase</keyword>
<accession>A0AAW0DM99</accession>
<evidence type="ECO:0000256" key="2">
    <source>
        <dbReference type="ARBA" id="ARBA00022679"/>
    </source>
</evidence>
<feature type="compositionally biased region" description="Low complexity" evidence="3">
    <location>
        <begin position="97"/>
        <end position="106"/>
    </location>
</feature>
<dbReference type="AlphaFoldDB" id="A0AAW0DM99"/>
<dbReference type="SMART" id="SM00672">
    <property type="entry name" value="CAP10"/>
    <property type="match status" value="1"/>
</dbReference>
<evidence type="ECO:0000256" key="3">
    <source>
        <dbReference type="SAM" id="MobiDB-lite"/>
    </source>
</evidence>
<dbReference type="GO" id="GO:0016740">
    <property type="term" value="F:transferase activity"/>
    <property type="evidence" value="ECO:0007669"/>
    <property type="project" value="UniProtKB-KW"/>
</dbReference>
<feature type="compositionally biased region" description="Basic and acidic residues" evidence="3">
    <location>
        <begin position="40"/>
        <end position="49"/>
    </location>
</feature>
<organism evidence="6 7">
    <name type="scientific">Favolaschia claudopus</name>
    <dbReference type="NCBI Taxonomy" id="2862362"/>
    <lineage>
        <taxon>Eukaryota</taxon>
        <taxon>Fungi</taxon>
        <taxon>Dikarya</taxon>
        <taxon>Basidiomycota</taxon>
        <taxon>Agaricomycotina</taxon>
        <taxon>Agaricomycetes</taxon>
        <taxon>Agaricomycetidae</taxon>
        <taxon>Agaricales</taxon>
        <taxon>Marasmiineae</taxon>
        <taxon>Mycenaceae</taxon>
        <taxon>Favolaschia</taxon>
    </lineage>
</organism>
<proteinExistence type="inferred from homology"/>
<dbReference type="InterPro" id="IPR051091">
    <property type="entry name" value="O-Glucosyltr/Glycosyltrsf_90"/>
</dbReference>
<evidence type="ECO:0000313" key="7">
    <source>
        <dbReference type="Proteomes" id="UP001362999"/>
    </source>
</evidence>
<keyword evidence="4" id="KW-0472">Membrane</keyword>
<dbReference type="Proteomes" id="UP001362999">
    <property type="component" value="Unassembled WGS sequence"/>
</dbReference>
<dbReference type="Pfam" id="PF05686">
    <property type="entry name" value="Glyco_transf_90"/>
    <property type="match status" value="1"/>
</dbReference>
<evidence type="ECO:0000313" key="6">
    <source>
        <dbReference type="EMBL" id="KAK7051881.1"/>
    </source>
</evidence>
<dbReference type="InterPro" id="IPR006598">
    <property type="entry name" value="CAP10"/>
</dbReference>
<feature type="domain" description="Glycosyl transferase CAP10" evidence="5">
    <location>
        <begin position="311"/>
        <end position="554"/>
    </location>
</feature>
<keyword evidence="4" id="KW-1133">Transmembrane helix</keyword>